<evidence type="ECO:0000313" key="2">
    <source>
        <dbReference type="Proteomes" id="UP001189429"/>
    </source>
</evidence>
<proteinExistence type="predicted"/>
<sequence length="194" mass="20871">MAAAGFRLTEPSALIPLAVDRATLCLTMEKDRAAWAAHGYGDEYTPQIHLAMVFSRRDGAADMARSLGYNAVTFDIADGSWSDAAAIGGLMNLVHITMQMRSGGLVWMSLPHVDSSVEFEHVVCYIAFLARMRRAYVAISAPLRSQMLQVGHVMVMFVTLGLQRYVTSLGAFGGAEGAGHLETYANAPAANVTD</sequence>
<accession>A0ABN9R3L8</accession>
<gene>
    <name evidence="1" type="ORF">PCOR1329_LOCUS17317</name>
</gene>
<comment type="caution">
    <text evidence="1">The sequence shown here is derived from an EMBL/GenBank/DDBJ whole genome shotgun (WGS) entry which is preliminary data.</text>
</comment>
<organism evidence="1 2">
    <name type="scientific">Prorocentrum cordatum</name>
    <dbReference type="NCBI Taxonomy" id="2364126"/>
    <lineage>
        <taxon>Eukaryota</taxon>
        <taxon>Sar</taxon>
        <taxon>Alveolata</taxon>
        <taxon>Dinophyceae</taxon>
        <taxon>Prorocentrales</taxon>
        <taxon>Prorocentraceae</taxon>
        <taxon>Prorocentrum</taxon>
    </lineage>
</organism>
<feature type="non-terminal residue" evidence="1">
    <location>
        <position position="194"/>
    </location>
</feature>
<dbReference type="Proteomes" id="UP001189429">
    <property type="component" value="Unassembled WGS sequence"/>
</dbReference>
<evidence type="ECO:0000313" key="1">
    <source>
        <dbReference type="EMBL" id="CAK0813363.1"/>
    </source>
</evidence>
<keyword evidence="2" id="KW-1185">Reference proteome</keyword>
<protein>
    <submittedName>
        <fullName evidence="1">Uncharacterized protein</fullName>
    </submittedName>
</protein>
<reference evidence="1" key="1">
    <citation type="submission" date="2023-10" db="EMBL/GenBank/DDBJ databases">
        <authorList>
            <person name="Chen Y."/>
            <person name="Shah S."/>
            <person name="Dougan E. K."/>
            <person name="Thang M."/>
            <person name="Chan C."/>
        </authorList>
    </citation>
    <scope>NUCLEOTIDE SEQUENCE [LARGE SCALE GENOMIC DNA]</scope>
</reference>
<dbReference type="EMBL" id="CAUYUJ010005358">
    <property type="protein sequence ID" value="CAK0813363.1"/>
    <property type="molecule type" value="Genomic_DNA"/>
</dbReference>
<name>A0ABN9R3L8_9DINO</name>